<dbReference type="GO" id="GO:0016853">
    <property type="term" value="F:isomerase activity"/>
    <property type="evidence" value="ECO:0007669"/>
    <property type="project" value="UniProtKB-KW"/>
</dbReference>
<dbReference type="Proteomes" id="UP001642464">
    <property type="component" value="Unassembled WGS sequence"/>
</dbReference>
<evidence type="ECO:0000313" key="3">
    <source>
        <dbReference type="Proteomes" id="UP001642464"/>
    </source>
</evidence>
<organism evidence="2 3">
    <name type="scientific">Durusdinium trenchii</name>
    <dbReference type="NCBI Taxonomy" id="1381693"/>
    <lineage>
        <taxon>Eukaryota</taxon>
        <taxon>Sar</taxon>
        <taxon>Alveolata</taxon>
        <taxon>Dinophyceae</taxon>
        <taxon>Suessiales</taxon>
        <taxon>Symbiodiniaceae</taxon>
        <taxon>Durusdinium</taxon>
    </lineage>
</organism>
<proteinExistence type="predicted"/>
<name>A0ABP0SEZ1_9DINO</name>
<gene>
    <name evidence="2" type="ORF">SCF082_LOCUS51518</name>
</gene>
<dbReference type="EMBL" id="CAXAMM010043614">
    <property type="protein sequence ID" value="CAK9110950.1"/>
    <property type="molecule type" value="Genomic_DNA"/>
</dbReference>
<evidence type="ECO:0000256" key="1">
    <source>
        <dbReference type="SAM" id="MobiDB-lite"/>
    </source>
</evidence>
<protein>
    <submittedName>
        <fullName evidence="2">Peptidylprolyl isomerase</fullName>
    </submittedName>
</protein>
<accession>A0ABP0SEZ1</accession>
<sequence>MQYARQQTALGTLGCVSGPLVEITGVGAGSSGPAAAAAGASAAAAGLAVGGESPAGAHSADLQALEAVRDLQRLVPEFKEFLGRQKEQHGKDRSVSCSDLTHVDALKLKRKGAEGLVSSQCEGQMLGGSALGALRSLNWLHGGRCELMTSLVTAAHRRIFTRVGNALRALVMTDEPVMGPEGLDHYMRQTQLYTGSGVVLALGVKGGVPDKAADVPLGQHLQELFPEMAEQVNSPSHLLLPLARRPRRVKRGFTWVAPSYPELVKKNVKAGLQKLKHPKQVARLGGKTILAGGEDRVITDPTVNQLLDPERLPRPRFAYVPSLRSVTGLTDVVAKDADLPEDRRLRPELIIPGELPIWGSIIDDIWGLDHLDDETATGVGPEWLNRAEDAWCLRGVEPNAKKTVNQALGQFFKQFILGSLMYVAGDGGLGRAYGIAPTAVVQAMADAIAWAAEDRLRRPGDDGWGYEVWYPWLPSKDNPADEPSRRFEPRGVSDAKVEEPQSWPDRAHR</sequence>
<reference evidence="2 3" key="1">
    <citation type="submission" date="2024-02" db="EMBL/GenBank/DDBJ databases">
        <authorList>
            <person name="Chen Y."/>
            <person name="Shah S."/>
            <person name="Dougan E. K."/>
            <person name="Thang M."/>
            <person name="Chan C."/>
        </authorList>
    </citation>
    <scope>NUCLEOTIDE SEQUENCE [LARGE SCALE GENOMIC DNA]</scope>
</reference>
<feature type="compositionally biased region" description="Basic and acidic residues" evidence="1">
    <location>
        <begin position="478"/>
        <end position="499"/>
    </location>
</feature>
<keyword evidence="2" id="KW-0413">Isomerase</keyword>
<comment type="caution">
    <text evidence="2">The sequence shown here is derived from an EMBL/GenBank/DDBJ whole genome shotgun (WGS) entry which is preliminary data.</text>
</comment>
<evidence type="ECO:0000313" key="2">
    <source>
        <dbReference type="EMBL" id="CAK9110950.1"/>
    </source>
</evidence>
<feature type="region of interest" description="Disordered" evidence="1">
    <location>
        <begin position="473"/>
        <end position="509"/>
    </location>
</feature>
<keyword evidence="3" id="KW-1185">Reference proteome</keyword>